<proteinExistence type="predicted"/>
<organism evidence="2 3">
    <name type="scientific">Pseudomicrostroma glucosiphilum</name>
    <dbReference type="NCBI Taxonomy" id="1684307"/>
    <lineage>
        <taxon>Eukaryota</taxon>
        <taxon>Fungi</taxon>
        <taxon>Dikarya</taxon>
        <taxon>Basidiomycota</taxon>
        <taxon>Ustilaginomycotina</taxon>
        <taxon>Exobasidiomycetes</taxon>
        <taxon>Microstromatales</taxon>
        <taxon>Microstromatales incertae sedis</taxon>
        <taxon>Pseudomicrostroma</taxon>
    </lineage>
</organism>
<evidence type="ECO:0000256" key="1">
    <source>
        <dbReference type="SAM" id="SignalP"/>
    </source>
</evidence>
<feature type="chain" id="PRO_5016425371" description="DUF1748-domain-containing protein" evidence="1">
    <location>
        <begin position="23"/>
        <end position="74"/>
    </location>
</feature>
<dbReference type="OrthoDB" id="16824at2759"/>
<dbReference type="Pfam" id="PF08520">
    <property type="entry name" value="Mitofissin"/>
    <property type="match status" value="1"/>
</dbReference>
<dbReference type="RefSeq" id="XP_025348592.1">
    <property type="nucleotide sequence ID" value="XM_025490882.1"/>
</dbReference>
<feature type="signal peptide" evidence="1">
    <location>
        <begin position="1"/>
        <end position="22"/>
    </location>
</feature>
<dbReference type="AlphaFoldDB" id="A0A316U8E3"/>
<evidence type="ECO:0000313" key="2">
    <source>
        <dbReference type="EMBL" id="PWN21432.1"/>
    </source>
</evidence>
<dbReference type="PANTHER" id="PTHR28075:SF1">
    <property type="entry name" value="DUF1748-DOMAIN-CONTAINING PROTEIN"/>
    <property type="match status" value="1"/>
</dbReference>
<dbReference type="EMBL" id="KZ819325">
    <property type="protein sequence ID" value="PWN21432.1"/>
    <property type="molecule type" value="Genomic_DNA"/>
</dbReference>
<gene>
    <name evidence="2" type="ORF">BCV69DRAFT_269119</name>
</gene>
<accession>A0A316U8E3</accession>
<dbReference type="GeneID" id="37012616"/>
<evidence type="ECO:0008006" key="4">
    <source>
        <dbReference type="Google" id="ProtNLM"/>
    </source>
</evidence>
<sequence length="74" mass="8628">MFGLGRLTHLLFDTFLISMALSGIKRNTGLTPSLRRIPNKDLRNLVRVWLETGEWLTDFTVVFLGRSSFFERIR</sequence>
<dbReference type="STRING" id="1684307.A0A316U8E3"/>
<keyword evidence="1" id="KW-0732">Signal</keyword>
<dbReference type="GO" id="GO:0005737">
    <property type="term" value="C:cytoplasm"/>
    <property type="evidence" value="ECO:0007669"/>
    <property type="project" value="TreeGrafter"/>
</dbReference>
<reference evidence="2 3" key="1">
    <citation type="journal article" date="2018" name="Mol. Biol. Evol.">
        <title>Broad Genomic Sampling Reveals a Smut Pathogenic Ancestry of the Fungal Clade Ustilaginomycotina.</title>
        <authorList>
            <person name="Kijpornyongpan T."/>
            <person name="Mondo S.J."/>
            <person name="Barry K."/>
            <person name="Sandor L."/>
            <person name="Lee J."/>
            <person name="Lipzen A."/>
            <person name="Pangilinan J."/>
            <person name="LaButti K."/>
            <person name="Hainaut M."/>
            <person name="Henrissat B."/>
            <person name="Grigoriev I.V."/>
            <person name="Spatafora J.W."/>
            <person name="Aime M.C."/>
        </authorList>
    </citation>
    <scope>NUCLEOTIDE SEQUENCE [LARGE SCALE GENOMIC DNA]</scope>
    <source>
        <strain evidence="2 3">MCA 4718</strain>
    </source>
</reference>
<dbReference type="PANTHER" id="PTHR28075">
    <property type="entry name" value="CHROMOSOME 16, WHOLE GENOME SHOTGUN SEQUENCE"/>
    <property type="match status" value="1"/>
</dbReference>
<dbReference type="InterPro" id="IPR013726">
    <property type="entry name" value="Mitofissin"/>
</dbReference>
<dbReference type="Proteomes" id="UP000245942">
    <property type="component" value="Unassembled WGS sequence"/>
</dbReference>
<name>A0A316U8E3_9BASI</name>
<protein>
    <recommendedName>
        <fullName evidence="4">DUF1748-domain-containing protein</fullName>
    </recommendedName>
</protein>
<evidence type="ECO:0000313" key="3">
    <source>
        <dbReference type="Proteomes" id="UP000245942"/>
    </source>
</evidence>
<keyword evidence="3" id="KW-1185">Reference proteome</keyword>